<dbReference type="AlphaFoldDB" id="A0A8S9XHB0"/>
<organism evidence="9 10">
    <name type="scientific">Apolygus lucorum</name>
    <name type="common">Small green plant bug</name>
    <name type="synonym">Lygocoris lucorum</name>
    <dbReference type="NCBI Taxonomy" id="248454"/>
    <lineage>
        <taxon>Eukaryota</taxon>
        <taxon>Metazoa</taxon>
        <taxon>Ecdysozoa</taxon>
        <taxon>Arthropoda</taxon>
        <taxon>Hexapoda</taxon>
        <taxon>Insecta</taxon>
        <taxon>Pterygota</taxon>
        <taxon>Neoptera</taxon>
        <taxon>Paraneoptera</taxon>
        <taxon>Hemiptera</taxon>
        <taxon>Heteroptera</taxon>
        <taxon>Panheteroptera</taxon>
        <taxon>Cimicomorpha</taxon>
        <taxon>Miridae</taxon>
        <taxon>Mirini</taxon>
        <taxon>Apolygus</taxon>
    </lineage>
</organism>
<evidence type="ECO:0000313" key="10">
    <source>
        <dbReference type="Proteomes" id="UP000466442"/>
    </source>
</evidence>
<dbReference type="FunFam" id="3.30.930.10:FF:000078">
    <property type="entry name" value="Seryl-tRNA synthetase"/>
    <property type="match status" value="1"/>
</dbReference>
<accession>A0A8S9XHB0</accession>
<evidence type="ECO:0000256" key="5">
    <source>
        <dbReference type="ARBA" id="ARBA00022840"/>
    </source>
</evidence>
<keyword evidence="5" id="KW-0067">ATP-binding</keyword>
<dbReference type="Gene3D" id="3.30.930.10">
    <property type="entry name" value="Bira Bifunctional Protein, Domain 2"/>
    <property type="match status" value="1"/>
</dbReference>
<dbReference type="Proteomes" id="UP000466442">
    <property type="component" value="Unassembled WGS sequence"/>
</dbReference>
<dbReference type="GO" id="GO:0004828">
    <property type="term" value="F:serine-tRNA ligase activity"/>
    <property type="evidence" value="ECO:0007669"/>
    <property type="project" value="UniProtKB-EC"/>
</dbReference>
<keyword evidence="6" id="KW-0030">Aminoacyl-tRNA synthetase</keyword>
<evidence type="ECO:0000256" key="7">
    <source>
        <dbReference type="ARBA" id="ARBA00031113"/>
    </source>
</evidence>
<evidence type="ECO:0000259" key="8">
    <source>
        <dbReference type="PROSITE" id="PS50862"/>
    </source>
</evidence>
<evidence type="ECO:0000256" key="2">
    <source>
        <dbReference type="ARBA" id="ARBA00012840"/>
    </source>
</evidence>
<keyword evidence="3" id="KW-0436">Ligase</keyword>
<evidence type="ECO:0000256" key="1">
    <source>
        <dbReference type="ARBA" id="ARBA00010728"/>
    </source>
</evidence>
<dbReference type="PRINTS" id="PR00981">
    <property type="entry name" value="TRNASYNTHSER"/>
</dbReference>
<evidence type="ECO:0000256" key="6">
    <source>
        <dbReference type="ARBA" id="ARBA00023146"/>
    </source>
</evidence>
<dbReference type="GO" id="GO:0005524">
    <property type="term" value="F:ATP binding"/>
    <property type="evidence" value="ECO:0007669"/>
    <property type="project" value="UniProtKB-KW"/>
</dbReference>
<comment type="similarity">
    <text evidence="1">Belongs to the class-II aminoacyl-tRNA synthetase family. Type-1 seryl-tRNA synthetase subfamily.</text>
</comment>
<reference evidence="9" key="1">
    <citation type="journal article" date="2021" name="Mol. Ecol. Resour.">
        <title>Apolygus lucorum genome provides insights into omnivorousness and mesophyll feeding.</title>
        <authorList>
            <person name="Liu Y."/>
            <person name="Liu H."/>
            <person name="Wang H."/>
            <person name="Huang T."/>
            <person name="Liu B."/>
            <person name="Yang B."/>
            <person name="Yin L."/>
            <person name="Li B."/>
            <person name="Zhang Y."/>
            <person name="Zhang S."/>
            <person name="Jiang F."/>
            <person name="Zhang X."/>
            <person name="Ren Y."/>
            <person name="Wang B."/>
            <person name="Wang S."/>
            <person name="Lu Y."/>
            <person name="Wu K."/>
            <person name="Fan W."/>
            <person name="Wang G."/>
        </authorList>
    </citation>
    <scope>NUCLEOTIDE SEQUENCE</scope>
    <source>
        <strain evidence="9">12Hb</strain>
    </source>
</reference>
<sequence>MTFVFGSVIRRKISPTGLRLCRHSSKFDRLNWKYLSDPQNTSDIKENISRRKGVGNIDEVLHLKSKYDCANADEKDVIRKRLLREALRIPNVSHSSLNQNEGSPVEVKKSGTRKKYDFRPASFEILSKRWSLTRTDSSVYTGPRSYYLLDQLADLEAALVDYAVDLLQSRGFRLVSVPDVLPREIIEDCGMDTRGVRSQVYTLGGDLADQDLCLSGTAEMGISFLLKDQKFQSEDLPRRIAAVSRCYRAETSKISEEKGIYRVHQFTKVEMYGVYLPEDSAQGLLDFRDIQEEFFNSLGLELQILDMPECELGAQAQRKFDIEAYFPGKDMWGELSSASDCTDYQSRRLNITYDSGRFAHTINGTACAIPRTIVAIMETHQCKDGTVLVPKCLVPYLGYDVIANSRLPKITPFKIKRKPVKSNTQNSYSEEQLSGSHK</sequence>
<protein>
    <recommendedName>
        <fullName evidence="2">serine--tRNA ligase</fullName>
        <ecNumber evidence="2">6.1.1.11</ecNumber>
    </recommendedName>
    <alternativeName>
        <fullName evidence="7">Seryl-tRNA synthetase</fullName>
    </alternativeName>
</protein>
<dbReference type="InterPro" id="IPR002314">
    <property type="entry name" value="aa-tRNA-synt_IIb"/>
</dbReference>
<comment type="caution">
    <text evidence="9">The sequence shown here is derived from an EMBL/GenBank/DDBJ whole genome shotgun (WGS) entry which is preliminary data.</text>
</comment>
<keyword evidence="10" id="KW-1185">Reference proteome</keyword>
<evidence type="ECO:0000256" key="4">
    <source>
        <dbReference type="ARBA" id="ARBA00022741"/>
    </source>
</evidence>
<keyword evidence="4" id="KW-0547">Nucleotide-binding</keyword>
<dbReference type="InterPro" id="IPR006195">
    <property type="entry name" value="aa-tRNA-synth_II"/>
</dbReference>
<name>A0A8S9XHB0_APOLU</name>
<evidence type="ECO:0000313" key="9">
    <source>
        <dbReference type="EMBL" id="KAF6207671.1"/>
    </source>
</evidence>
<feature type="domain" description="Aminoacyl-transfer RNA synthetases class-II family profile" evidence="8">
    <location>
        <begin position="165"/>
        <end position="390"/>
    </location>
</feature>
<dbReference type="InterPro" id="IPR002317">
    <property type="entry name" value="Ser-tRNA-ligase_type_1"/>
</dbReference>
<gene>
    <name evidence="9" type="ORF">GE061_016118</name>
</gene>
<dbReference type="Pfam" id="PF00587">
    <property type="entry name" value="tRNA-synt_2b"/>
    <property type="match status" value="1"/>
</dbReference>
<dbReference type="InterPro" id="IPR045864">
    <property type="entry name" value="aa-tRNA-synth_II/BPL/LPL"/>
</dbReference>
<dbReference type="EMBL" id="WIXP02000007">
    <property type="protein sequence ID" value="KAF6207671.1"/>
    <property type="molecule type" value="Genomic_DNA"/>
</dbReference>
<dbReference type="PANTHER" id="PTHR11778">
    <property type="entry name" value="SERYL-TRNA SYNTHETASE"/>
    <property type="match status" value="1"/>
</dbReference>
<proteinExistence type="inferred from homology"/>
<dbReference type="GO" id="GO:0006434">
    <property type="term" value="P:seryl-tRNA aminoacylation"/>
    <property type="evidence" value="ECO:0007669"/>
    <property type="project" value="InterPro"/>
</dbReference>
<dbReference type="EC" id="6.1.1.11" evidence="2"/>
<evidence type="ECO:0000256" key="3">
    <source>
        <dbReference type="ARBA" id="ARBA00022598"/>
    </source>
</evidence>
<dbReference type="SUPFAM" id="SSF55681">
    <property type="entry name" value="Class II aaRS and biotin synthetases"/>
    <property type="match status" value="1"/>
</dbReference>
<dbReference type="OrthoDB" id="10264585at2759"/>
<dbReference type="PROSITE" id="PS50862">
    <property type="entry name" value="AA_TRNA_LIGASE_II"/>
    <property type="match status" value="1"/>
</dbReference>